<reference evidence="2" key="1">
    <citation type="journal article" date="2014" name="Genome Announc.">
        <title>Genome Sequence of Arthrobacter siccitolerans 4J27, a Xeroprotectant-Producing Desiccation-Tolerant Microorganism.</title>
        <authorList>
            <person name="Manzanera M."/>
            <person name="Santa-Cruz-Calvo L."/>
            <person name="Vilchez J.I."/>
            <person name="Garcia-Fontana C."/>
            <person name="Silva-Castro G.A."/>
            <person name="Calvo C."/>
            <person name="Gonzalez-Lopez J."/>
        </authorList>
    </citation>
    <scope>NUCLEOTIDE SEQUENCE [LARGE SCALE GENOMIC DNA]</scope>
    <source>
        <strain evidence="2">4J27</strain>
    </source>
</reference>
<dbReference type="STRING" id="861266.ARTSIC4J27_4125"/>
<gene>
    <name evidence="1" type="ORF">ARTSIC4J27_4125</name>
</gene>
<accession>A0A024H8C1</accession>
<dbReference type="RefSeq" id="WP_083435541.1">
    <property type="nucleotide sequence ID" value="NZ_CAQI01000053.1"/>
</dbReference>
<keyword evidence="2" id="KW-1185">Reference proteome</keyword>
<protein>
    <submittedName>
        <fullName evidence="1">Integrase</fullName>
    </submittedName>
</protein>
<dbReference type="AlphaFoldDB" id="A0A024H8C1"/>
<dbReference type="EMBL" id="CAQI01000053">
    <property type="protein sequence ID" value="CCQ48127.1"/>
    <property type="molecule type" value="Genomic_DNA"/>
</dbReference>
<proteinExistence type="predicted"/>
<evidence type="ECO:0000313" key="2">
    <source>
        <dbReference type="Proteomes" id="UP000035722"/>
    </source>
</evidence>
<name>A0A024H8C1_9MICC</name>
<organism evidence="1 2">
    <name type="scientific">Pseudarthrobacter siccitolerans</name>
    <dbReference type="NCBI Taxonomy" id="861266"/>
    <lineage>
        <taxon>Bacteria</taxon>
        <taxon>Bacillati</taxon>
        <taxon>Actinomycetota</taxon>
        <taxon>Actinomycetes</taxon>
        <taxon>Micrococcales</taxon>
        <taxon>Micrococcaceae</taxon>
        <taxon>Pseudarthrobacter</taxon>
    </lineage>
</organism>
<evidence type="ECO:0000313" key="1">
    <source>
        <dbReference type="EMBL" id="CCQ48127.1"/>
    </source>
</evidence>
<dbReference type="Proteomes" id="UP000035722">
    <property type="component" value="Unassembled WGS sequence"/>
</dbReference>
<dbReference type="OrthoDB" id="4281720at2"/>
<comment type="caution">
    <text evidence="1">The sequence shown here is derived from an EMBL/GenBank/DDBJ whole genome shotgun (WGS) entry which is preliminary data.</text>
</comment>
<sequence>MAETLNSLFNAELVRNKGPRRDVTHLEVAVAECADWYNHRTLHGESGHVPTAEYEQLRA</sequence>